<gene>
    <name evidence="2" type="ORF">CFK37_09995</name>
</gene>
<dbReference type="Gene3D" id="3.40.50.10420">
    <property type="entry name" value="NagB/RpiA/CoA transferase-like"/>
    <property type="match status" value="1"/>
</dbReference>
<organism evidence="2 3">
    <name type="scientific">Virgibacillus phasianinus</name>
    <dbReference type="NCBI Taxonomy" id="2017483"/>
    <lineage>
        <taxon>Bacteria</taxon>
        <taxon>Bacillati</taxon>
        <taxon>Bacillota</taxon>
        <taxon>Bacilli</taxon>
        <taxon>Bacillales</taxon>
        <taxon>Bacillaceae</taxon>
        <taxon>Virgibacillus</taxon>
    </lineage>
</organism>
<evidence type="ECO:0000259" key="1">
    <source>
        <dbReference type="Pfam" id="PF02589"/>
    </source>
</evidence>
<keyword evidence="3" id="KW-1185">Reference proteome</keyword>
<dbReference type="InterPro" id="IPR024185">
    <property type="entry name" value="FTHF_cligase-like_sf"/>
</dbReference>
<dbReference type="Pfam" id="PF02589">
    <property type="entry name" value="LUD_dom"/>
    <property type="match status" value="1"/>
</dbReference>
<feature type="domain" description="LUD" evidence="1">
    <location>
        <begin position="54"/>
        <end position="230"/>
    </location>
</feature>
<dbReference type="PANTHER" id="PTHR43682">
    <property type="entry name" value="LACTATE UTILIZATION PROTEIN C"/>
    <property type="match status" value="1"/>
</dbReference>
<name>A0A220U2S2_9BACI</name>
<dbReference type="OrthoDB" id="9794157at2"/>
<dbReference type="EMBL" id="CP022315">
    <property type="protein sequence ID" value="ASK62458.1"/>
    <property type="molecule type" value="Genomic_DNA"/>
</dbReference>
<proteinExistence type="predicted"/>
<dbReference type="RefSeq" id="WP_089061718.1">
    <property type="nucleotide sequence ID" value="NZ_CP022315.1"/>
</dbReference>
<evidence type="ECO:0000313" key="3">
    <source>
        <dbReference type="Proteomes" id="UP000198312"/>
    </source>
</evidence>
<dbReference type="AlphaFoldDB" id="A0A220U2S2"/>
<dbReference type="InterPro" id="IPR003741">
    <property type="entry name" value="LUD_dom"/>
</dbReference>
<dbReference type="SUPFAM" id="SSF100950">
    <property type="entry name" value="NagB/RpiA/CoA transferase-like"/>
    <property type="match status" value="1"/>
</dbReference>
<dbReference type="Proteomes" id="UP000198312">
    <property type="component" value="Chromosome"/>
</dbReference>
<sequence>MAKGTIHNKDVFLNEIAGKLGRERRKDVTLPRWQHQPQWEVYKNDSPDDLLAIFRQSSQAKDAHVVETDRANLAETLQKVVDAYGGESIVATNDDRFAAYGLNDVLDTNHTHRWDTALGAENIEKANAANIGIFFGDIGLAESGTIVQFNDKDIARSVSLLPITYIAIVPKSSIVPRMTQAAHEVHKQVEAGKDIATCINFISGPSNSADIEMDIVVGVHGPVKAVYLVVE</sequence>
<evidence type="ECO:0000313" key="2">
    <source>
        <dbReference type="EMBL" id="ASK62458.1"/>
    </source>
</evidence>
<dbReference type="InterPro" id="IPR037171">
    <property type="entry name" value="NagB/RpiA_transferase-like"/>
</dbReference>
<protein>
    <submittedName>
        <fullName evidence="2">Lactate utilization protein C</fullName>
    </submittedName>
</protein>
<dbReference type="KEGG" id="vil:CFK37_09995"/>
<accession>A0A220U2S2</accession>
<reference evidence="2 3" key="1">
    <citation type="submission" date="2017-07" db="EMBL/GenBank/DDBJ databases">
        <title>Virgibacillus sp. LM2416.</title>
        <authorList>
            <person name="Tak E.J."/>
            <person name="Bae J.-W."/>
        </authorList>
    </citation>
    <scope>NUCLEOTIDE SEQUENCE [LARGE SCALE GENOMIC DNA]</scope>
    <source>
        <strain evidence="2 3">LM2416</strain>
    </source>
</reference>
<dbReference type="PANTHER" id="PTHR43682:SF1">
    <property type="entry name" value="LACTATE UTILIZATION PROTEIN C"/>
    <property type="match status" value="1"/>
</dbReference>